<feature type="chain" id="PRO_5031390828" evidence="6">
    <location>
        <begin position="19"/>
        <end position="475"/>
    </location>
</feature>
<dbReference type="SUPFAM" id="SSF53649">
    <property type="entry name" value="Alkaline phosphatase-like"/>
    <property type="match status" value="1"/>
</dbReference>
<evidence type="ECO:0000259" key="7">
    <source>
        <dbReference type="Pfam" id="PF00884"/>
    </source>
</evidence>
<gene>
    <name evidence="8" type="ORF">HNQ64_004162</name>
</gene>
<keyword evidence="9" id="KW-1185">Reference proteome</keyword>
<dbReference type="EC" id="3.1.6.1" evidence="8"/>
<evidence type="ECO:0000313" key="9">
    <source>
        <dbReference type="Proteomes" id="UP000534294"/>
    </source>
</evidence>
<evidence type="ECO:0000256" key="5">
    <source>
        <dbReference type="SAM" id="MobiDB-lite"/>
    </source>
</evidence>
<evidence type="ECO:0000256" key="1">
    <source>
        <dbReference type="ARBA" id="ARBA00008779"/>
    </source>
</evidence>
<comment type="caution">
    <text evidence="8">The sequence shown here is derived from an EMBL/GenBank/DDBJ whole genome shotgun (WGS) entry which is preliminary data.</text>
</comment>
<dbReference type="RefSeq" id="WP_184212066.1">
    <property type="nucleotide sequence ID" value="NZ_JACHIF010000010.1"/>
</dbReference>
<feature type="domain" description="Sulfatase N-terminal" evidence="7">
    <location>
        <begin position="22"/>
        <end position="334"/>
    </location>
</feature>
<dbReference type="Gene3D" id="3.40.720.10">
    <property type="entry name" value="Alkaline Phosphatase, subunit A"/>
    <property type="match status" value="1"/>
</dbReference>
<keyword evidence="3 8" id="KW-0378">Hydrolase</keyword>
<keyword evidence="2" id="KW-0479">Metal-binding</keyword>
<dbReference type="CDD" id="cd16026">
    <property type="entry name" value="GALNS_like"/>
    <property type="match status" value="1"/>
</dbReference>
<dbReference type="GO" id="GO:0046872">
    <property type="term" value="F:metal ion binding"/>
    <property type="evidence" value="ECO:0007669"/>
    <property type="project" value="UniProtKB-KW"/>
</dbReference>
<feature type="region of interest" description="Disordered" evidence="5">
    <location>
        <begin position="453"/>
        <end position="475"/>
    </location>
</feature>
<dbReference type="InterPro" id="IPR000917">
    <property type="entry name" value="Sulfatase_N"/>
</dbReference>
<dbReference type="Pfam" id="PF14707">
    <property type="entry name" value="Sulfatase_C"/>
    <property type="match status" value="1"/>
</dbReference>
<dbReference type="InterPro" id="IPR017850">
    <property type="entry name" value="Alkaline_phosphatase_core_sf"/>
</dbReference>
<evidence type="ECO:0000256" key="3">
    <source>
        <dbReference type="ARBA" id="ARBA00022801"/>
    </source>
</evidence>
<reference evidence="8 9" key="1">
    <citation type="submission" date="2020-08" db="EMBL/GenBank/DDBJ databases">
        <title>Genomic Encyclopedia of Type Strains, Phase IV (KMG-IV): sequencing the most valuable type-strain genomes for metagenomic binning, comparative biology and taxonomic classification.</title>
        <authorList>
            <person name="Goeker M."/>
        </authorList>
    </citation>
    <scope>NUCLEOTIDE SEQUENCE [LARGE SCALE GENOMIC DNA]</scope>
    <source>
        <strain evidence="8 9">DSM 12251</strain>
    </source>
</reference>
<evidence type="ECO:0000256" key="2">
    <source>
        <dbReference type="ARBA" id="ARBA00022723"/>
    </source>
</evidence>
<evidence type="ECO:0000313" key="8">
    <source>
        <dbReference type="EMBL" id="MBB5039884.1"/>
    </source>
</evidence>
<accession>A0A7W7YPJ7</accession>
<feature type="signal peptide" evidence="6">
    <location>
        <begin position="1"/>
        <end position="18"/>
    </location>
</feature>
<evidence type="ECO:0000256" key="4">
    <source>
        <dbReference type="ARBA" id="ARBA00022837"/>
    </source>
</evidence>
<dbReference type="AlphaFoldDB" id="A0A7W7YPJ7"/>
<name>A0A7W7YPJ7_9BACT</name>
<comment type="similarity">
    <text evidence="1">Belongs to the sulfatase family.</text>
</comment>
<sequence length="475" mass="52097">MFRLLIATVLAFSSLLRAADQPNVVVIFMDDMGYADVSCFGAKGYQTPHIDRLAQDGRKFTNFHVPQPVCSASRAGLLTGCYPNRIGIHGALSPKATHGLAASEMTLAEVAKQKGYATAAIGKWHLGHLAPFLPTQHGFDEYYGLPYSNDMWPFHPEAKPGSYPKLPLYENERIVDADVTPEDQTRLTTDYTTRAVDFIERNKTKPFFLYLAHSMVHVPLYVSEKFRGKSGKGLFADVMLEVDWSVGQILQSLEKNGLKENTWVIFTSDNGPWLSYGDHAGSAGLLREGKGTVWEGGTRVTSIMRWPAKIPAGSTSDAMLMTIDILPTMAAVLGAELPPHPIDGKNVWPLLTGDSSAKNPHAFYAFYYHQNELQALTSGDGQWKIVFPHSYRSLGDLPPAQGGKPAQYRPEKVLSPELYDLYADLSEAKNVASAHPEEVARLQAYAAQMRAELGDSLAKQPKGTGSRAAGQSPLK</sequence>
<evidence type="ECO:0000256" key="6">
    <source>
        <dbReference type="SAM" id="SignalP"/>
    </source>
</evidence>
<proteinExistence type="inferred from homology"/>
<keyword evidence="4" id="KW-0106">Calcium</keyword>
<dbReference type="Proteomes" id="UP000534294">
    <property type="component" value="Unassembled WGS sequence"/>
</dbReference>
<dbReference type="InterPro" id="IPR024607">
    <property type="entry name" value="Sulfatase_CS"/>
</dbReference>
<dbReference type="Pfam" id="PF00884">
    <property type="entry name" value="Sulfatase"/>
    <property type="match status" value="1"/>
</dbReference>
<dbReference type="Gene3D" id="3.30.1120.10">
    <property type="match status" value="1"/>
</dbReference>
<dbReference type="PANTHER" id="PTHR42693">
    <property type="entry name" value="ARYLSULFATASE FAMILY MEMBER"/>
    <property type="match status" value="1"/>
</dbReference>
<dbReference type="InterPro" id="IPR050738">
    <property type="entry name" value="Sulfatase"/>
</dbReference>
<dbReference type="PROSITE" id="PS00149">
    <property type="entry name" value="SULFATASE_2"/>
    <property type="match status" value="1"/>
</dbReference>
<keyword evidence="6" id="KW-0732">Signal</keyword>
<dbReference type="PANTHER" id="PTHR42693:SF53">
    <property type="entry name" value="ENDO-4-O-SULFATASE"/>
    <property type="match status" value="1"/>
</dbReference>
<dbReference type="EMBL" id="JACHIF010000010">
    <property type="protein sequence ID" value="MBB5039884.1"/>
    <property type="molecule type" value="Genomic_DNA"/>
</dbReference>
<protein>
    <submittedName>
        <fullName evidence="8">Arylsulfatase</fullName>
        <ecNumber evidence="8">3.1.6.1</ecNumber>
    </submittedName>
</protein>
<organism evidence="8 9">
    <name type="scientific">Prosthecobacter dejongeii</name>
    <dbReference type="NCBI Taxonomy" id="48465"/>
    <lineage>
        <taxon>Bacteria</taxon>
        <taxon>Pseudomonadati</taxon>
        <taxon>Verrucomicrobiota</taxon>
        <taxon>Verrucomicrobiia</taxon>
        <taxon>Verrucomicrobiales</taxon>
        <taxon>Verrucomicrobiaceae</taxon>
        <taxon>Prosthecobacter</taxon>
    </lineage>
</organism>
<dbReference type="GO" id="GO:0004065">
    <property type="term" value="F:arylsulfatase activity"/>
    <property type="evidence" value="ECO:0007669"/>
    <property type="project" value="UniProtKB-EC"/>
</dbReference>